<dbReference type="Proteomes" id="UP000827552">
    <property type="component" value="Segment"/>
</dbReference>
<proteinExistence type="predicted"/>
<keyword evidence="1" id="KW-0378">Hydrolase</keyword>
<reference evidence="1 2" key="1">
    <citation type="submission" date="2021-04" db="EMBL/GenBank/DDBJ databases">
        <authorList>
            <person name="Shkoporov A.N."/>
            <person name="Stockdale S.R."/>
            <person name="Guerin E."/>
            <person name="Ross R.P."/>
            <person name="Hill C."/>
        </authorList>
    </citation>
    <scope>NUCLEOTIDE SEQUENCE [LARGE SCALE GENOMIC DNA]</scope>
    <source>
        <strain evidence="2">cr44_1</strain>
    </source>
</reference>
<keyword evidence="1" id="KW-0255">Endonuclease</keyword>
<dbReference type="KEGG" id="vg:75691767"/>
<evidence type="ECO:0000313" key="1">
    <source>
        <dbReference type="EMBL" id="QWM89911.1"/>
    </source>
</evidence>
<dbReference type="RefSeq" id="YP_010359483.1">
    <property type="nucleotide sequence ID" value="NC_062773.1"/>
</dbReference>
<keyword evidence="1" id="KW-0540">Nuclease</keyword>
<accession>A0AAE7RV32</accession>
<dbReference type="EMBL" id="MZ130483">
    <property type="protein sequence ID" value="QWM89911.1"/>
    <property type="molecule type" value="Genomic_DNA"/>
</dbReference>
<protein>
    <submittedName>
        <fullName evidence="1">Endonuclease/Holliday junction resolvase</fullName>
    </submittedName>
</protein>
<sequence length="165" mass="19425">MENKKIRNATVCAAKNITFKSILEKTCFTCLEEHGFAPKYEPKKFILFPSFVPITPFYDKETDTQQKKRVESLGRQSSKELRLCNGLVQPITYTPDIYVRYNNLDIWIECKGFTNDVFPYKKKMFRKLLDDIYNSTGQKSIYFEVYTKKQLLQAINIIRNYGNTD</sequence>
<evidence type="ECO:0000313" key="2">
    <source>
        <dbReference type="Proteomes" id="UP000827552"/>
    </source>
</evidence>
<dbReference type="GeneID" id="75691767"/>
<organism evidence="1 2">
    <name type="scientific">uncultured phage cr44_1</name>
    <dbReference type="NCBI Taxonomy" id="2986405"/>
    <lineage>
        <taxon>Viruses</taxon>
        <taxon>Duplodnaviria</taxon>
        <taxon>Heunggongvirae</taxon>
        <taxon>Uroviricota</taxon>
        <taxon>Caudoviricetes</taxon>
        <taxon>Crassvirales</taxon>
        <taxon>Steigviridae</taxon>
        <taxon>Asinivirinae</taxon>
        <taxon>Kahnovirus</taxon>
        <taxon>Kahnovirus copri</taxon>
    </lineage>
</organism>
<keyword evidence="2" id="KW-1185">Reference proteome</keyword>
<gene>
    <name evidence="1" type="primary">gp_20455</name>
</gene>
<dbReference type="Gene3D" id="3.40.91.30">
    <property type="match status" value="1"/>
</dbReference>
<name>A0AAE7RV32_9CAUD</name>
<dbReference type="GO" id="GO:0004519">
    <property type="term" value="F:endonuclease activity"/>
    <property type="evidence" value="ECO:0007669"/>
    <property type="project" value="UniProtKB-KW"/>
</dbReference>